<sequence>HVEGGVQCGFYDQVELDMLNVELSVACMIKLS</sequence>
<proteinExistence type="predicted"/>
<name>A0A392QXQ2_9FABA</name>
<accession>A0A392QXQ2</accession>
<reference evidence="1 2" key="1">
    <citation type="journal article" date="2018" name="Front. Plant Sci.">
        <title>Red Clover (Trifolium pratense) and Zigzag Clover (T. medium) - A Picture of Genomic Similarities and Differences.</title>
        <authorList>
            <person name="Dluhosova J."/>
            <person name="Istvanek J."/>
            <person name="Nedelnik J."/>
            <person name="Repkova J."/>
        </authorList>
    </citation>
    <scope>NUCLEOTIDE SEQUENCE [LARGE SCALE GENOMIC DNA]</scope>
    <source>
        <strain evidence="2">cv. 10/8</strain>
        <tissue evidence="1">Leaf</tissue>
    </source>
</reference>
<organism evidence="1 2">
    <name type="scientific">Trifolium medium</name>
    <dbReference type="NCBI Taxonomy" id="97028"/>
    <lineage>
        <taxon>Eukaryota</taxon>
        <taxon>Viridiplantae</taxon>
        <taxon>Streptophyta</taxon>
        <taxon>Embryophyta</taxon>
        <taxon>Tracheophyta</taxon>
        <taxon>Spermatophyta</taxon>
        <taxon>Magnoliopsida</taxon>
        <taxon>eudicotyledons</taxon>
        <taxon>Gunneridae</taxon>
        <taxon>Pentapetalae</taxon>
        <taxon>rosids</taxon>
        <taxon>fabids</taxon>
        <taxon>Fabales</taxon>
        <taxon>Fabaceae</taxon>
        <taxon>Papilionoideae</taxon>
        <taxon>50 kb inversion clade</taxon>
        <taxon>NPAAA clade</taxon>
        <taxon>Hologalegina</taxon>
        <taxon>IRL clade</taxon>
        <taxon>Trifolieae</taxon>
        <taxon>Trifolium</taxon>
    </lineage>
</organism>
<feature type="non-terminal residue" evidence="1">
    <location>
        <position position="1"/>
    </location>
</feature>
<evidence type="ECO:0000313" key="1">
    <source>
        <dbReference type="EMBL" id="MCI29133.1"/>
    </source>
</evidence>
<keyword evidence="2" id="KW-1185">Reference proteome</keyword>
<protein>
    <submittedName>
        <fullName evidence="1">Uncharacterized protein</fullName>
    </submittedName>
</protein>
<dbReference type="AlphaFoldDB" id="A0A392QXQ2"/>
<comment type="caution">
    <text evidence="1">The sequence shown here is derived from an EMBL/GenBank/DDBJ whole genome shotgun (WGS) entry which is preliminary data.</text>
</comment>
<dbReference type="Proteomes" id="UP000265520">
    <property type="component" value="Unassembled WGS sequence"/>
</dbReference>
<dbReference type="EMBL" id="LXQA010170465">
    <property type="protein sequence ID" value="MCI29133.1"/>
    <property type="molecule type" value="Genomic_DNA"/>
</dbReference>
<evidence type="ECO:0000313" key="2">
    <source>
        <dbReference type="Proteomes" id="UP000265520"/>
    </source>
</evidence>